<dbReference type="HOGENOM" id="CLU_2386538_0_0_1"/>
<reference evidence="2" key="2">
    <citation type="submission" date="2015-01" db="EMBL/GenBank/DDBJ databases">
        <title>Evolutionary Origins and Diversification of the Mycorrhizal Mutualists.</title>
        <authorList>
            <consortium name="DOE Joint Genome Institute"/>
            <consortium name="Mycorrhizal Genomics Consortium"/>
            <person name="Kohler A."/>
            <person name="Kuo A."/>
            <person name="Nagy L.G."/>
            <person name="Floudas D."/>
            <person name="Copeland A."/>
            <person name="Barry K.W."/>
            <person name="Cichocki N."/>
            <person name="Veneault-Fourrey C."/>
            <person name="LaButti K."/>
            <person name="Lindquist E.A."/>
            <person name="Lipzen A."/>
            <person name="Lundell T."/>
            <person name="Morin E."/>
            <person name="Murat C."/>
            <person name="Riley R."/>
            <person name="Ohm R."/>
            <person name="Sun H."/>
            <person name="Tunlid A."/>
            <person name="Henrissat B."/>
            <person name="Grigoriev I.V."/>
            <person name="Hibbett D.S."/>
            <person name="Martin F."/>
        </authorList>
    </citation>
    <scope>NUCLEOTIDE SEQUENCE [LARGE SCALE GENOMIC DNA]</scope>
    <source>
        <strain evidence="2">LaAM-08-1</strain>
    </source>
</reference>
<proteinExistence type="predicted"/>
<protein>
    <submittedName>
        <fullName evidence="1">Uncharacterized protein</fullName>
    </submittedName>
</protein>
<organism evidence="1 2">
    <name type="scientific">Laccaria amethystina LaAM-08-1</name>
    <dbReference type="NCBI Taxonomy" id="1095629"/>
    <lineage>
        <taxon>Eukaryota</taxon>
        <taxon>Fungi</taxon>
        <taxon>Dikarya</taxon>
        <taxon>Basidiomycota</taxon>
        <taxon>Agaricomycotina</taxon>
        <taxon>Agaricomycetes</taxon>
        <taxon>Agaricomycetidae</taxon>
        <taxon>Agaricales</taxon>
        <taxon>Agaricineae</taxon>
        <taxon>Hydnangiaceae</taxon>
        <taxon>Laccaria</taxon>
    </lineage>
</organism>
<name>A0A0C9WL40_9AGAR</name>
<gene>
    <name evidence="1" type="ORF">K443DRAFT_592323</name>
</gene>
<evidence type="ECO:0000313" key="1">
    <source>
        <dbReference type="EMBL" id="KIJ89955.1"/>
    </source>
</evidence>
<dbReference type="EMBL" id="KN839344">
    <property type="protein sequence ID" value="KIJ89955.1"/>
    <property type="molecule type" value="Genomic_DNA"/>
</dbReference>
<dbReference type="AlphaFoldDB" id="A0A0C9WL40"/>
<keyword evidence="2" id="KW-1185">Reference proteome</keyword>
<sequence>MSCAVPSSPPKTTSLHQIRNNTRNNYKLHNLPIPKPGQRTRLSPTQNSLSTQRACCQMSSELLLVCVLRHCLDQGEVRYAYRFNLFMELDMCLK</sequence>
<dbReference type="Proteomes" id="UP000054477">
    <property type="component" value="Unassembled WGS sequence"/>
</dbReference>
<accession>A0A0C9WL40</accession>
<reference evidence="1 2" key="1">
    <citation type="submission" date="2014-04" db="EMBL/GenBank/DDBJ databases">
        <authorList>
            <consortium name="DOE Joint Genome Institute"/>
            <person name="Kuo A."/>
            <person name="Kohler A."/>
            <person name="Nagy L.G."/>
            <person name="Floudas D."/>
            <person name="Copeland A."/>
            <person name="Barry K.W."/>
            <person name="Cichocki N."/>
            <person name="Veneault-Fourrey C."/>
            <person name="LaButti K."/>
            <person name="Lindquist E.A."/>
            <person name="Lipzen A."/>
            <person name="Lundell T."/>
            <person name="Morin E."/>
            <person name="Murat C."/>
            <person name="Sun H."/>
            <person name="Tunlid A."/>
            <person name="Henrissat B."/>
            <person name="Grigoriev I.V."/>
            <person name="Hibbett D.S."/>
            <person name="Martin F."/>
            <person name="Nordberg H.P."/>
            <person name="Cantor M.N."/>
            <person name="Hua S.X."/>
        </authorList>
    </citation>
    <scope>NUCLEOTIDE SEQUENCE [LARGE SCALE GENOMIC DNA]</scope>
    <source>
        <strain evidence="1 2">LaAM-08-1</strain>
    </source>
</reference>
<evidence type="ECO:0000313" key="2">
    <source>
        <dbReference type="Proteomes" id="UP000054477"/>
    </source>
</evidence>